<keyword evidence="3" id="KW-1133">Transmembrane helix</keyword>
<reference evidence="5 6" key="1">
    <citation type="submission" date="2019-03" db="EMBL/GenBank/DDBJ databases">
        <title>Genomic Encyclopedia of Type Strains, Phase IV (KMG-V): Genome sequencing to study the core and pangenomes of soil and plant-associated prokaryotes.</title>
        <authorList>
            <person name="Whitman W."/>
        </authorList>
    </citation>
    <scope>NUCLEOTIDE SEQUENCE [LARGE SCALE GENOMIC DNA]</scope>
    <source>
        <strain evidence="5 6">Hc14</strain>
    </source>
</reference>
<evidence type="ECO:0000256" key="1">
    <source>
        <dbReference type="ARBA" id="ARBA00012528"/>
    </source>
</evidence>
<keyword evidence="3" id="KW-0472">Membrane</keyword>
<dbReference type="AlphaFoldDB" id="A0A4R3QBF0"/>
<dbReference type="CDD" id="cd01949">
    <property type="entry name" value="GGDEF"/>
    <property type="match status" value="1"/>
</dbReference>
<dbReference type="InterPro" id="IPR000160">
    <property type="entry name" value="GGDEF_dom"/>
</dbReference>
<dbReference type="InterPro" id="IPR029787">
    <property type="entry name" value="Nucleotide_cyclase"/>
</dbReference>
<feature type="transmembrane region" description="Helical" evidence="3">
    <location>
        <begin position="353"/>
        <end position="378"/>
    </location>
</feature>
<evidence type="ECO:0000259" key="4">
    <source>
        <dbReference type="PROSITE" id="PS50887"/>
    </source>
</evidence>
<dbReference type="GO" id="GO:0052621">
    <property type="term" value="F:diguanylate cyclase activity"/>
    <property type="evidence" value="ECO:0007669"/>
    <property type="project" value="UniProtKB-EC"/>
</dbReference>
<evidence type="ECO:0000313" key="5">
    <source>
        <dbReference type="EMBL" id="TCU18219.1"/>
    </source>
</evidence>
<dbReference type="FunFam" id="3.30.70.270:FF:000001">
    <property type="entry name" value="Diguanylate cyclase domain protein"/>
    <property type="match status" value="1"/>
</dbReference>
<proteinExistence type="predicted"/>
<dbReference type="Pfam" id="PF00990">
    <property type="entry name" value="GGDEF"/>
    <property type="match status" value="1"/>
</dbReference>
<dbReference type="EC" id="2.7.7.65" evidence="1"/>
<dbReference type="Gene3D" id="3.30.70.270">
    <property type="match status" value="1"/>
</dbReference>
<dbReference type="InterPro" id="IPR043128">
    <property type="entry name" value="Rev_trsase/Diguanyl_cyclase"/>
</dbReference>
<name>A0A4R3QBF0_RHISU</name>
<keyword evidence="3" id="KW-0812">Transmembrane</keyword>
<organism evidence="5 6">
    <name type="scientific">Rhizobium sullae</name>
    <name type="common">Rhizobium hedysari</name>
    <dbReference type="NCBI Taxonomy" id="50338"/>
    <lineage>
        <taxon>Bacteria</taxon>
        <taxon>Pseudomonadati</taxon>
        <taxon>Pseudomonadota</taxon>
        <taxon>Alphaproteobacteria</taxon>
        <taxon>Hyphomicrobiales</taxon>
        <taxon>Rhizobiaceae</taxon>
        <taxon>Rhizobium/Agrobacterium group</taxon>
        <taxon>Rhizobium</taxon>
    </lineage>
</organism>
<comment type="catalytic activity">
    <reaction evidence="2">
        <text>2 GTP = 3',3'-c-di-GMP + 2 diphosphate</text>
        <dbReference type="Rhea" id="RHEA:24898"/>
        <dbReference type="ChEBI" id="CHEBI:33019"/>
        <dbReference type="ChEBI" id="CHEBI:37565"/>
        <dbReference type="ChEBI" id="CHEBI:58805"/>
        <dbReference type="EC" id="2.7.7.65"/>
    </reaction>
</comment>
<dbReference type="EMBL" id="SMBH01000003">
    <property type="protein sequence ID" value="TCU18219.1"/>
    <property type="molecule type" value="Genomic_DNA"/>
</dbReference>
<dbReference type="NCBIfam" id="TIGR00254">
    <property type="entry name" value="GGDEF"/>
    <property type="match status" value="1"/>
</dbReference>
<dbReference type="PANTHER" id="PTHR45138">
    <property type="entry name" value="REGULATORY COMPONENTS OF SENSORY TRANSDUCTION SYSTEM"/>
    <property type="match status" value="1"/>
</dbReference>
<dbReference type="SUPFAM" id="SSF55073">
    <property type="entry name" value="Nucleotide cyclase"/>
    <property type="match status" value="1"/>
</dbReference>
<dbReference type="PANTHER" id="PTHR45138:SF9">
    <property type="entry name" value="DIGUANYLATE CYCLASE DGCM-RELATED"/>
    <property type="match status" value="1"/>
</dbReference>
<gene>
    <name evidence="5" type="ORF">EV132_103339</name>
</gene>
<comment type="caution">
    <text evidence="5">The sequence shown here is derived from an EMBL/GenBank/DDBJ whole genome shotgun (WGS) entry which is preliminary data.</text>
</comment>
<sequence>MLKSFIPLKFKLDSSITDKHSAGGTAQARFTQGFFQRSFDRKLLIRVFLAIFCTTILAFSIVAPTYRDFTLSRQNLHDIQQYRLVLDTANFLSAERGPANIVMSEEPSLDSAGMKRLVEFRQRSDAALAQLADVSDVPLGLHNHTVPPDMLQRVRYQLTLARSKVDRIAATPRAALKTAEIQDAIESMFEASELFRAVIAWNADELVQHDTGLSAPALLGQMLSDLREYGGRVASQIIAPLTTGQRLPLQNVIESRRSQGRLLELWQLINSQNALYSTPSLIKSRDEIERLFFRGGLDLVDQVIDEGRRESRYTLTATEFTQRFVPTMRPIETYRSEFLDAVVEKFADARTNALIGLAIVVLVTAIVLATLIGIILSVRTHVFRPLMQAHDDVLRLAEDRPIATATRPTQAGEIRDLFQAIEVLQGKLQERASLTRELKVQAETDGLTALLNRRMLDRFAQSSPIGERTNESMCLILMDIDHFKKVNDTYGHVTGDRVLIQTAELLRSQLRAGDLIARFGGEEFAVLVSSNDLSGAISIARKIRLAMQRETFTTPDGTPFRVTASFGVASGRRGERAWPELIELADTALYRAKSDGRNRVRFARNKLSAPAMMSATRDNLALERRSPK</sequence>
<dbReference type="Proteomes" id="UP000294576">
    <property type="component" value="Unassembled WGS sequence"/>
</dbReference>
<feature type="transmembrane region" description="Helical" evidence="3">
    <location>
        <begin position="43"/>
        <end position="66"/>
    </location>
</feature>
<protein>
    <recommendedName>
        <fullName evidence="1">diguanylate cyclase</fullName>
        <ecNumber evidence="1">2.7.7.65</ecNumber>
    </recommendedName>
</protein>
<evidence type="ECO:0000256" key="3">
    <source>
        <dbReference type="SAM" id="Phobius"/>
    </source>
</evidence>
<dbReference type="SMART" id="SM00267">
    <property type="entry name" value="GGDEF"/>
    <property type="match status" value="1"/>
</dbReference>
<dbReference type="PROSITE" id="PS50887">
    <property type="entry name" value="GGDEF"/>
    <property type="match status" value="1"/>
</dbReference>
<dbReference type="RefSeq" id="WP_132560643.1">
    <property type="nucleotide sequence ID" value="NZ_SMBH01000003.1"/>
</dbReference>
<dbReference type="InterPro" id="IPR050469">
    <property type="entry name" value="Diguanylate_Cyclase"/>
</dbReference>
<accession>A0A4R3QBF0</accession>
<evidence type="ECO:0000256" key="2">
    <source>
        <dbReference type="ARBA" id="ARBA00034247"/>
    </source>
</evidence>
<feature type="domain" description="GGDEF" evidence="4">
    <location>
        <begin position="471"/>
        <end position="605"/>
    </location>
</feature>
<evidence type="ECO:0000313" key="6">
    <source>
        <dbReference type="Proteomes" id="UP000294576"/>
    </source>
</evidence>